<keyword evidence="2" id="KW-1185">Reference proteome</keyword>
<comment type="caution">
    <text evidence="1">The sequence shown here is derived from an EMBL/GenBank/DDBJ whole genome shotgun (WGS) entry which is preliminary data.</text>
</comment>
<reference evidence="1 2" key="1">
    <citation type="submission" date="2016-04" db="EMBL/GenBank/DDBJ databases">
        <authorList>
            <person name="Chen L."/>
            <person name="Zhuang W."/>
            <person name="Wang G."/>
        </authorList>
    </citation>
    <scope>NUCLEOTIDE SEQUENCE [LARGE SCALE GENOMIC DNA]</scope>
    <source>
        <strain evidence="2">GR20</strain>
    </source>
</reference>
<accession>A0ABX3P025</accession>
<dbReference type="Proteomes" id="UP000192277">
    <property type="component" value="Unassembled WGS sequence"/>
</dbReference>
<gene>
    <name evidence="1" type="ORF">A4D02_28845</name>
</gene>
<evidence type="ECO:0000313" key="1">
    <source>
        <dbReference type="EMBL" id="OQP49601.1"/>
    </source>
</evidence>
<organism evidence="1 2">
    <name type="scientific">Niastella koreensis</name>
    <dbReference type="NCBI Taxonomy" id="354356"/>
    <lineage>
        <taxon>Bacteria</taxon>
        <taxon>Pseudomonadati</taxon>
        <taxon>Bacteroidota</taxon>
        <taxon>Chitinophagia</taxon>
        <taxon>Chitinophagales</taxon>
        <taxon>Chitinophagaceae</taxon>
        <taxon>Niastella</taxon>
    </lineage>
</organism>
<evidence type="ECO:0000313" key="2">
    <source>
        <dbReference type="Proteomes" id="UP000192277"/>
    </source>
</evidence>
<dbReference type="EMBL" id="LWBO01000010">
    <property type="protein sequence ID" value="OQP49601.1"/>
    <property type="molecule type" value="Genomic_DNA"/>
</dbReference>
<protein>
    <submittedName>
        <fullName evidence="1">Uncharacterized protein</fullName>
    </submittedName>
</protein>
<proteinExistence type="predicted"/>
<dbReference type="RefSeq" id="WP_014220003.1">
    <property type="nucleotide sequence ID" value="NZ_LWBO01000010.1"/>
</dbReference>
<sequence>MNYEFINQKTAEGRDGYIQYINLLLYKNRKDLFDLLEFDADAPFMEPMLYTWFNAREKKIPLEQIVYGYIVPEKRPGSITVYPDRSGIIYLPNIGYYHTDITEGPIEYYGHEKAFLARLMVNGEVVNATCEPICLLPDSGIELCLHNDPLLNTLFEGNEDPAIEDVVSRHKQHLEKALAYIKIYYPEFDALLQATVKKVVIFKSKQMRSFASMLANGTAFFNAQDWHDEVFFCEDITHQCGHVIYYAVMFDKNSFFSVPPETPIKQFNNRSNDVRTVLGAFYSLLPFCFSNTNSWRLLDGEIFSDRQLHEFLGRFAFRMRKFKIALEDFRSGEMLSEKGRLLWSAFEEALNEVDEKVNYFLYQYDTSSQTYDFSYENFLLLNPIANPVTNQL</sequence>
<name>A0ABX3P025_9BACT</name>